<keyword evidence="2" id="KW-0472">Membrane</keyword>
<name>A0ABX5FDH7_9CHRO</name>
<evidence type="ECO:0008006" key="5">
    <source>
        <dbReference type="Google" id="ProtNLM"/>
    </source>
</evidence>
<dbReference type="Gene3D" id="3.30.70.60">
    <property type="match status" value="1"/>
</dbReference>
<comment type="caution">
    <text evidence="3">The sequence shown here is derived from an EMBL/GenBank/DDBJ whole genome shotgun (WGS) entry which is preliminary data.</text>
</comment>
<feature type="region of interest" description="Disordered" evidence="1">
    <location>
        <begin position="237"/>
        <end position="271"/>
    </location>
</feature>
<feature type="compositionally biased region" description="Pro residues" evidence="1">
    <location>
        <begin position="134"/>
        <end position="144"/>
    </location>
</feature>
<proteinExistence type="predicted"/>
<keyword evidence="4" id="KW-1185">Reference proteome</keyword>
<feature type="compositionally biased region" description="Pro residues" evidence="1">
    <location>
        <begin position="252"/>
        <end position="271"/>
    </location>
</feature>
<dbReference type="EMBL" id="PVWP01000001">
    <property type="protein sequence ID" value="PSB39227.1"/>
    <property type="molecule type" value="Genomic_DNA"/>
</dbReference>
<evidence type="ECO:0000313" key="3">
    <source>
        <dbReference type="EMBL" id="PSB39227.1"/>
    </source>
</evidence>
<gene>
    <name evidence="3" type="ORF">C7B81_00820</name>
</gene>
<evidence type="ECO:0000256" key="2">
    <source>
        <dbReference type="SAM" id="Phobius"/>
    </source>
</evidence>
<feature type="region of interest" description="Disordered" evidence="1">
    <location>
        <begin position="126"/>
        <end position="155"/>
    </location>
</feature>
<feature type="compositionally biased region" description="Low complexity" evidence="1">
    <location>
        <begin position="145"/>
        <end position="155"/>
    </location>
</feature>
<feature type="compositionally biased region" description="Low complexity" evidence="1">
    <location>
        <begin position="237"/>
        <end position="251"/>
    </location>
</feature>
<evidence type="ECO:0000256" key="1">
    <source>
        <dbReference type="SAM" id="MobiDB-lite"/>
    </source>
</evidence>
<protein>
    <recommendedName>
        <fullName evidence="5">Pilus assembly protein PilO</fullName>
    </recommendedName>
</protein>
<organism evidence="3 4">
    <name type="scientific">Aphanothece cf. minutissima CCALA 015</name>
    <dbReference type="NCBI Taxonomy" id="2107695"/>
    <lineage>
        <taxon>Bacteria</taxon>
        <taxon>Bacillati</taxon>
        <taxon>Cyanobacteriota</taxon>
        <taxon>Cyanophyceae</taxon>
        <taxon>Oscillatoriophycideae</taxon>
        <taxon>Chroococcales</taxon>
        <taxon>Aphanothecaceae</taxon>
        <taxon>Aphanothece</taxon>
    </lineage>
</organism>
<dbReference type="RefSeq" id="WP_106219424.1">
    <property type="nucleotide sequence ID" value="NZ_PVWP01000001.1"/>
</dbReference>
<sequence>MTNLQQGSKRLPVASLRLIWLLLPAGVLGGLGLLLILVGLVPLWAGLQRDNQRLQELEQLRDQVTLMRGQLVTTQESTEAAMASKAKIERLITGNGDLSTFLAMLDREAAASGVELTLFEPTQAAAPAATTAPNAPPPPAPAPGAPGAAPAAQGKAANDPLALQGLTLRTLLVSAKGSFPSLLSFLRRLEALNVLVVQSDLSLTLPDDAPSDGAAASRGGVRPVVMKLTLGLYSRTPAQAAPPAATATPASPGSPAPPATPAPAPAPAPSS</sequence>
<keyword evidence="2" id="KW-1133">Transmembrane helix</keyword>
<feature type="transmembrane region" description="Helical" evidence="2">
    <location>
        <begin position="20"/>
        <end position="45"/>
    </location>
</feature>
<keyword evidence="2" id="KW-0812">Transmembrane</keyword>
<accession>A0ABX5FDH7</accession>
<evidence type="ECO:0000313" key="4">
    <source>
        <dbReference type="Proteomes" id="UP000238218"/>
    </source>
</evidence>
<dbReference type="Proteomes" id="UP000238218">
    <property type="component" value="Unassembled WGS sequence"/>
</dbReference>
<dbReference type="InterPro" id="IPR014717">
    <property type="entry name" value="Transl_elong_EF1B/ribsomal_bS6"/>
</dbReference>
<reference evidence="3 4" key="1">
    <citation type="submission" date="2018-03" db="EMBL/GenBank/DDBJ databases">
        <title>The ancient ancestry and fast evolution of plastids.</title>
        <authorList>
            <person name="Moore K.R."/>
            <person name="Magnabosco C."/>
            <person name="Momper L."/>
            <person name="Gold D.A."/>
            <person name="Bosak T."/>
            <person name="Fournier G.P."/>
        </authorList>
    </citation>
    <scope>NUCLEOTIDE SEQUENCE [LARGE SCALE GENOMIC DNA]</scope>
    <source>
        <strain evidence="3 4">CCALA 015</strain>
    </source>
</reference>